<dbReference type="RefSeq" id="WP_418891541.1">
    <property type="nucleotide sequence ID" value="NZ_JBEUWX010000002.1"/>
</dbReference>
<reference evidence="3" key="1">
    <citation type="submission" date="2024-06" db="EMBL/GenBank/DDBJ databases">
        <title>Radixoralia hellwigii gen. nov., sp nov., isolated from a root canal in the human oral cavity.</title>
        <authorList>
            <person name="Bartsch S."/>
            <person name="Wittmer A."/>
            <person name="Schulz A.-K."/>
            <person name="Neumann-Schaal M."/>
            <person name="Wolf J."/>
            <person name="Gronow S."/>
            <person name="Tennert C."/>
            <person name="Haecker G."/>
            <person name="Cieplik F."/>
            <person name="Al-Ahmad A."/>
        </authorList>
    </citation>
    <scope>NUCLEOTIDE SEQUENCE [LARGE SCALE GENOMIC DNA]</scope>
    <source>
        <strain evidence="3">Wk13</strain>
    </source>
</reference>
<gene>
    <name evidence="2" type="ORF">ABCS64_09200</name>
</gene>
<name>A0ABV4UGB5_9RHOO</name>
<accession>A0ABV4UGB5</accession>
<evidence type="ECO:0000313" key="2">
    <source>
        <dbReference type="EMBL" id="MFA9950488.1"/>
    </source>
</evidence>
<keyword evidence="3" id="KW-1185">Reference proteome</keyword>
<dbReference type="Pfam" id="PF00498">
    <property type="entry name" value="FHA"/>
    <property type="match status" value="1"/>
</dbReference>
<protein>
    <submittedName>
        <fullName evidence="2">FHA domain-containing protein</fullName>
    </submittedName>
</protein>
<proteinExistence type="predicted"/>
<dbReference type="Proteomes" id="UP001574673">
    <property type="component" value="Unassembled WGS sequence"/>
</dbReference>
<dbReference type="SUPFAM" id="SSF49879">
    <property type="entry name" value="SMAD/FHA domain"/>
    <property type="match status" value="1"/>
</dbReference>
<sequence>MNTHGNAANSLLLIGIDHGDCPTDSAMQAVIAHCRRLTLRCIEIFGGHTPSPQSAPIIAAFSSANTACRAALVIREKTAALLAAESGRAAPGIPIICLQEREYVSIQTGSLLMEKLSPIIDALMTGEVAGRMHIDTDTLKALSPDLQRHFQPEVDAPAHRLPAGHRFYRYLAVRDTDATEMAAPAAYGHASLVPAAQPPRAQTPVPAIHDTQPAGPARLYLTHADTRIVLDGNQQTFTIGRNRSCHLCITGANISRLHAWIHEESGRFILLDQSTNGTFVRIGNAPEIYLHRQEIVLREAGLIGLAGSTKDPAIPQIAFQVSRAGS</sequence>
<evidence type="ECO:0000259" key="1">
    <source>
        <dbReference type="PROSITE" id="PS50006"/>
    </source>
</evidence>
<dbReference type="CDD" id="cd00060">
    <property type="entry name" value="FHA"/>
    <property type="match status" value="1"/>
</dbReference>
<dbReference type="SMART" id="SM00240">
    <property type="entry name" value="FHA"/>
    <property type="match status" value="1"/>
</dbReference>
<comment type="caution">
    <text evidence="2">The sequence shown here is derived from an EMBL/GenBank/DDBJ whole genome shotgun (WGS) entry which is preliminary data.</text>
</comment>
<dbReference type="InterPro" id="IPR000253">
    <property type="entry name" value="FHA_dom"/>
</dbReference>
<dbReference type="PROSITE" id="PS50006">
    <property type="entry name" value="FHA_DOMAIN"/>
    <property type="match status" value="1"/>
</dbReference>
<dbReference type="EMBL" id="JBEUWX010000002">
    <property type="protein sequence ID" value="MFA9950488.1"/>
    <property type="molecule type" value="Genomic_DNA"/>
</dbReference>
<dbReference type="Gene3D" id="2.60.200.20">
    <property type="match status" value="1"/>
</dbReference>
<dbReference type="InterPro" id="IPR008984">
    <property type="entry name" value="SMAD_FHA_dom_sf"/>
</dbReference>
<evidence type="ECO:0000313" key="3">
    <source>
        <dbReference type="Proteomes" id="UP001574673"/>
    </source>
</evidence>
<organism evidence="2 3">
    <name type="scientific">Dentiradicibacter hellwigii</name>
    <dbReference type="NCBI Taxonomy" id="3149053"/>
    <lineage>
        <taxon>Bacteria</taxon>
        <taxon>Pseudomonadati</taxon>
        <taxon>Pseudomonadota</taxon>
        <taxon>Betaproteobacteria</taxon>
        <taxon>Rhodocyclales</taxon>
        <taxon>Rhodocyclaceae</taxon>
        <taxon>Dentiradicibacter</taxon>
    </lineage>
</organism>
<feature type="domain" description="FHA" evidence="1">
    <location>
        <begin position="237"/>
        <end position="280"/>
    </location>
</feature>